<feature type="transmembrane region" description="Helical" evidence="7">
    <location>
        <begin position="308"/>
        <end position="337"/>
    </location>
</feature>
<feature type="domain" description="ABC3 transporter permease C-terminal" evidence="8">
    <location>
        <begin position="267"/>
        <end position="392"/>
    </location>
</feature>
<evidence type="ECO:0000256" key="1">
    <source>
        <dbReference type="ARBA" id="ARBA00004651"/>
    </source>
</evidence>
<dbReference type="Pfam" id="PF02687">
    <property type="entry name" value="FtsX"/>
    <property type="match status" value="1"/>
</dbReference>
<keyword evidence="10" id="KW-0131">Cell cycle</keyword>
<dbReference type="AlphaFoldDB" id="A0A0W8FEF4"/>
<dbReference type="EMBL" id="LNQE01001311">
    <property type="protein sequence ID" value="KUG19244.1"/>
    <property type="molecule type" value="Genomic_DNA"/>
</dbReference>
<feature type="domain" description="MacB-like periplasmic core" evidence="9">
    <location>
        <begin position="18"/>
        <end position="232"/>
    </location>
</feature>
<dbReference type="InterPro" id="IPR025857">
    <property type="entry name" value="MacB_PCD"/>
</dbReference>
<feature type="transmembrane region" description="Helical" evidence="7">
    <location>
        <begin position="19"/>
        <end position="38"/>
    </location>
</feature>
<dbReference type="PANTHER" id="PTHR30572:SF4">
    <property type="entry name" value="ABC TRANSPORTER PERMEASE YTRF"/>
    <property type="match status" value="1"/>
</dbReference>
<accession>A0A0W8FEF4</accession>
<feature type="transmembrane region" description="Helical" evidence="7">
    <location>
        <begin position="357"/>
        <end position="383"/>
    </location>
</feature>
<comment type="caution">
    <text evidence="10">The sequence shown here is derived from an EMBL/GenBank/DDBJ whole genome shotgun (WGS) entry which is preliminary data.</text>
</comment>
<comment type="similarity">
    <text evidence="6">Belongs to the ABC-4 integral membrane protein family.</text>
</comment>
<feature type="transmembrane region" description="Helical" evidence="7">
    <location>
        <begin position="262"/>
        <end position="287"/>
    </location>
</feature>
<dbReference type="GO" id="GO:0022857">
    <property type="term" value="F:transmembrane transporter activity"/>
    <property type="evidence" value="ECO:0007669"/>
    <property type="project" value="TreeGrafter"/>
</dbReference>
<protein>
    <submittedName>
        <fullName evidence="10">Cell division protein ftsx</fullName>
    </submittedName>
</protein>
<dbReference type="Pfam" id="PF12704">
    <property type="entry name" value="MacB_PCD"/>
    <property type="match status" value="1"/>
</dbReference>
<evidence type="ECO:0000256" key="2">
    <source>
        <dbReference type="ARBA" id="ARBA00022475"/>
    </source>
</evidence>
<dbReference type="GO" id="GO:0051301">
    <property type="term" value="P:cell division"/>
    <property type="evidence" value="ECO:0007669"/>
    <property type="project" value="UniProtKB-KW"/>
</dbReference>
<evidence type="ECO:0000256" key="5">
    <source>
        <dbReference type="ARBA" id="ARBA00023136"/>
    </source>
</evidence>
<evidence type="ECO:0000259" key="9">
    <source>
        <dbReference type="Pfam" id="PF12704"/>
    </source>
</evidence>
<evidence type="ECO:0000256" key="3">
    <source>
        <dbReference type="ARBA" id="ARBA00022692"/>
    </source>
</evidence>
<dbReference type="InterPro" id="IPR003838">
    <property type="entry name" value="ABC3_permease_C"/>
</dbReference>
<keyword evidence="3 7" id="KW-0812">Transmembrane</keyword>
<dbReference type="InterPro" id="IPR050250">
    <property type="entry name" value="Macrolide_Exporter_MacB"/>
</dbReference>
<proteinExistence type="inferred from homology"/>
<name>A0A0W8FEF4_9ZZZZ</name>
<keyword evidence="5 7" id="KW-0472">Membrane</keyword>
<dbReference type="GO" id="GO:0005886">
    <property type="term" value="C:plasma membrane"/>
    <property type="evidence" value="ECO:0007669"/>
    <property type="project" value="UniProtKB-SubCell"/>
</dbReference>
<keyword evidence="2" id="KW-1003">Cell membrane</keyword>
<gene>
    <name evidence="10" type="ORF">ASZ90_011036</name>
</gene>
<evidence type="ECO:0000256" key="6">
    <source>
        <dbReference type="ARBA" id="ARBA00038076"/>
    </source>
</evidence>
<reference evidence="10" key="1">
    <citation type="journal article" date="2015" name="Proc. Natl. Acad. Sci. U.S.A.">
        <title>Networks of energetic and metabolic interactions define dynamics in microbial communities.</title>
        <authorList>
            <person name="Embree M."/>
            <person name="Liu J.K."/>
            <person name="Al-Bassam M.M."/>
            <person name="Zengler K."/>
        </authorList>
    </citation>
    <scope>NUCLEOTIDE SEQUENCE</scope>
</reference>
<sequence>MIFFEFAVRNLRRHWIRSLLSIIGIVIGVVAIASLGIMGNSINILVANVITDVGDTIVITPHSPVGETIAGDPRVAVDAALSGTTVEDISRAVPSQRVIPMLQNADEIGFGGGESGHAQVIGLDAEDMATLLDLEGGQYPRQNQPGALVGTYLAREYDILPGSRITVGGERVRVTGVIRERGFAFDINPDYAIVVPAPWYGSHFGSADEYSMIIIRVADPADIDAVKEAVDDRLNRRETTVDIADSRDLLGQYEEIYQQITIFLLGIGAISLFIAAVNILNVMYISVTERIAEIGIMRSIGAYRRQVLAMFLYEAMILGVIGSAIGGVLSAIGGYLISVVAIEVFTAGTTFGEDVSVFNLAAVGFIIFGMAFGVFVSALSGFYPAWKASRQVPIEALRHE</sequence>
<keyword evidence="10" id="KW-0132">Cell division</keyword>
<dbReference type="PANTHER" id="PTHR30572">
    <property type="entry name" value="MEMBRANE COMPONENT OF TRANSPORTER-RELATED"/>
    <property type="match status" value="1"/>
</dbReference>
<organism evidence="10">
    <name type="scientific">hydrocarbon metagenome</name>
    <dbReference type="NCBI Taxonomy" id="938273"/>
    <lineage>
        <taxon>unclassified sequences</taxon>
        <taxon>metagenomes</taxon>
        <taxon>ecological metagenomes</taxon>
    </lineage>
</organism>
<evidence type="ECO:0000256" key="4">
    <source>
        <dbReference type="ARBA" id="ARBA00022989"/>
    </source>
</evidence>
<evidence type="ECO:0000259" key="8">
    <source>
        <dbReference type="Pfam" id="PF02687"/>
    </source>
</evidence>
<comment type="subcellular location">
    <subcellularLocation>
        <location evidence="1">Cell membrane</location>
        <topology evidence="1">Multi-pass membrane protein</topology>
    </subcellularLocation>
</comment>
<evidence type="ECO:0000313" key="10">
    <source>
        <dbReference type="EMBL" id="KUG19244.1"/>
    </source>
</evidence>
<keyword evidence="4 7" id="KW-1133">Transmembrane helix</keyword>
<evidence type="ECO:0000256" key="7">
    <source>
        <dbReference type="SAM" id="Phobius"/>
    </source>
</evidence>